<evidence type="ECO:0000313" key="2">
    <source>
        <dbReference type="EMBL" id="KAL1257048.1"/>
    </source>
</evidence>
<dbReference type="EMBL" id="JAYMGO010000018">
    <property type="protein sequence ID" value="KAL1257048.1"/>
    <property type="molecule type" value="Genomic_DNA"/>
</dbReference>
<feature type="region of interest" description="Disordered" evidence="1">
    <location>
        <begin position="26"/>
        <end position="82"/>
    </location>
</feature>
<accession>A0ABR3LVX4</accession>
<evidence type="ECO:0000256" key="1">
    <source>
        <dbReference type="SAM" id="MobiDB-lite"/>
    </source>
</evidence>
<organism evidence="2 3">
    <name type="scientific">Cirrhinus molitorella</name>
    <name type="common">mud carp</name>
    <dbReference type="NCBI Taxonomy" id="172907"/>
    <lineage>
        <taxon>Eukaryota</taxon>
        <taxon>Metazoa</taxon>
        <taxon>Chordata</taxon>
        <taxon>Craniata</taxon>
        <taxon>Vertebrata</taxon>
        <taxon>Euteleostomi</taxon>
        <taxon>Actinopterygii</taxon>
        <taxon>Neopterygii</taxon>
        <taxon>Teleostei</taxon>
        <taxon>Ostariophysi</taxon>
        <taxon>Cypriniformes</taxon>
        <taxon>Cyprinidae</taxon>
        <taxon>Labeoninae</taxon>
        <taxon>Labeonini</taxon>
        <taxon>Cirrhinus</taxon>
    </lineage>
</organism>
<name>A0ABR3LVX4_9TELE</name>
<sequence length="82" mass="8864">MSEVMIEGAVLQSDSGESRTAICAISLGPQGDRRQGDVLNTHVPTGALEPDQQHRPDSHSNNQSHAAKRQETGQDESTQKLQ</sequence>
<dbReference type="Proteomes" id="UP001558613">
    <property type="component" value="Unassembled WGS sequence"/>
</dbReference>
<protein>
    <submittedName>
        <fullName evidence="2">Uncharacterized protein</fullName>
    </submittedName>
</protein>
<comment type="caution">
    <text evidence="2">The sequence shown here is derived from an EMBL/GenBank/DDBJ whole genome shotgun (WGS) entry which is preliminary data.</text>
</comment>
<keyword evidence="3" id="KW-1185">Reference proteome</keyword>
<proteinExistence type="predicted"/>
<evidence type="ECO:0000313" key="3">
    <source>
        <dbReference type="Proteomes" id="UP001558613"/>
    </source>
</evidence>
<reference evidence="2 3" key="1">
    <citation type="submission" date="2023-09" db="EMBL/GenBank/DDBJ databases">
        <authorList>
            <person name="Wang M."/>
        </authorList>
    </citation>
    <scope>NUCLEOTIDE SEQUENCE [LARGE SCALE GENOMIC DNA]</scope>
    <source>
        <strain evidence="2">GT-2023</strain>
        <tissue evidence="2">Liver</tissue>
    </source>
</reference>
<gene>
    <name evidence="2" type="ORF">QQF64_012593</name>
</gene>